<proteinExistence type="predicted"/>
<feature type="domain" description="Beta-lactamase-related" evidence="1">
    <location>
        <begin position="20"/>
        <end position="371"/>
    </location>
</feature>
<dbReference type="InterPro" id="IPR001466">
    <property type="entry name" value="Beta-lactam-related"/>
</dbReference>
<dbReference type="EMBL" id="LT629971">
    <property type="protein sequence ID" value="SEH60681.1"/>
    <property type="molecule type" value="Genomic_DNA"/>
</dbReference>
<protein>
    <submittedName>
        <fullName evidence="2">CubicO group peptidase, beta-lactamase class C family</fullName>
    </submittedName>
</protein>
<dbReference type="PANTHER" id="PTHR43319">
    <property type="entry name" value="BETA-LACTAMASE-RELATED"/>
    <property type="match status" value="1"/>
</dbReference>
<dbReference type="InterPro" id="IPR012338">
    <property type="entry name" value="Beta-lactam/transpept-like"/>
</dbReference>
<dbReference type="InterPro" id="IPR052907">
    <property type="entry name" value="Beta-lactamase/esterase"/>
</dbReference>
<dbReference type="PANTHER" id="PTHR43319:SF3">
    <property type="entry name" value="BETA-LACTAMASE-RELATED DOMAIN-CONTAINING PROTEIN"/>
    <property type="match status" value="1"/>
</dbReference>
<gene>
    <name evidence="2" type="ORF">SAMN04489835_1956</name>
</gene>
<accession>A0A1H6JEM5</accession>
<dbReference type="Gene3D" id="3.40.710.10">
    <property type="entry name" value="DD-peptidase/beta-lactamase superfamily"/>
    <property type="match status" value="1"/>
</dbReference>
<dbReference type="RefSeq" id="WP_083406955.1">
    <property type="nucleotide sequence ID" value="NZ_LT629971.1"/>
</dbReference>
<organism evidence="2 3">
    <name type="scientific">Mycolicibacterium rutilum</name>
    <name type="common">Mycobacterium rutilum</name>
    <dbReference type="NCBI Taxonomy" id="370526"/>
    <lineage>
        <taxon>Bacteria</taxon>
        <taxon>Bacillati</taxon>
        <taxon>Actinomycetota</taxon>
        <taxon>Actinomycetes</taxon>
        <taxon>Mycobacteriales</taxon>
        <taxon>Mycobacteriaceae</taxon>
        <taxon>Mycolicibacterium</taxon>
    </lineage>
</organism>
<reference evidence="3" key="1">
    <citation type="submission" date="2016-10" db="EMBL/GenBank/DDBJ databases">
        <authorList>
            <person name="Varghese N."/>
            <person name="Submissions S."/>
        </authorList>
    </citation>
    <scope>NUCLEOTIDE SEQUENCE [LARGE SCALE GENOMIC DNA]</scope>
    <source>
        <strain evidence="3">DSM 45405</strain>
    </source>
</reference>
<keyword evidence="3" id="KW-1185">Reference proteome</keyword>
<evidence type="ECO:0000313" key="2">
    <source>
        <dbReference type="EMBL" id="SEH60681.1"/>
    </source>
</evidence>
<evidence type="ECO:0000259" key="1">
    <source>
        <dbReference type="Pfam" id="PF00144"/>
    </source>
</evidence>
<evidence type="ECO:0000313" key="3">
    <source>
        <dbReference type="Proteomes" id="UP000182915"/>
    </source>
</evidence>
<sequence length="383" mass="41205">MQQTVHGQWDKRFDGVADALADEIAKGDELGASIAVDLDGELVVDIWGGHADRAATIPWAEHTIVNFWSCSKTLTALAALILVDRGQLDPFAPVAAYWPEFGANGKQDIEIRHLLAHTSGVSGWEAPFGIDDIYDWTAATERLAKQEPWWAPGTASGYHALNYGHLIGEVVRRITGSSLKDFIRDEIATPLQADVQLGARPEDTHRIAELVPPPPLDLPLDLLPADHPLIKTFGPLLGTTADFAAVAETDGWRRADIGGANGHGNARALARALSPISRGGAAHGVQLLRPETIDLIFSEQVDGTDVVLMVPLRFGIGFGLPSAAFPAFPEGRICFWGGWGGSMAVMDTDRRATITYVMNKMGPGTTGTERTNRYATAIYEALG</sequence>
<dbReference type="STRING" id="370526.SAMN04489835_1956"/>
<dbReference type="SUPFAM" id="SSF56601">
    <property type="entry name" value="beta-lactamase/transpeptidase-like"/>
    <property type="match status" value="1"/>
</dbReference>
<dbReference type="AlphaFoldDB" id="A0A1H6JEM5"/>
<dbReference type="Proteomes" id="UP000182915">
    <property type="component" value="Chromosome I"/>
</dbReference>
<name>A0A1H6JEM5_MYCRU</name>
<dbReference type="OrthoDB" id="9809635at2"/>
<dbReference type="Pfam" id="PF00144">
    <property type="entry name" value="Beta-lactamase"/>
    <property type="match status" value="1"/>
</dbReference>